<dbReference type="InterPro" id="IPR019369">
    <property type="entry name" value="Efm5/EEF1AKMT1"/>
</dbReference>
<evidence type="ECO:0000256" key="4">
    <source>
        <dbReference type="ARBA" id="ARBA00022679"/>
    </source>
</evidence>
<sequence>MSVDEFRALFGEDWQLSQFWYSTPFATSLARFIRSLCPEPTTRVSFLCCPTGYVGFQHTNPLPETKLLEYDRRFGLFAGKNFVPYDIDEPEDVPAELKGTVELAVCDPPFLNEVTNKKLARTLSLILHPTKGRLVLLTSTSVEHLFPDIYGSAPLGPLYKSEIKVTHAGGIANNFGVWTSWKMKEGEKIPGFEE</sequence>
<evidence type="ECO:0000256" key="3">
    <source>
        <dbReference type="ARBA" id="ARBA00022603"/>
    </source>
</evidence>
<keyword evidence="6" id="KW-1185">Reference proteome</keyword>
<evidence type="ECO:0000313" key="6">
    <source>
        <dbReference type="Proteomes" id="UP000193467"/>
    </source>
</evidence>
<dbReference type="Pfam" id="PF10237">
    <property type="entry name" value="N6-adenineMlase"/>
    <property type="match status" value="1"/>
</dbReference>
<dbReference type="GO" id="GO:0032259">
    <property type="term" value="P:methylation"/>
    <property type="evidence" value="ECO:0007669"/>
    <property type="project" value="UniProtKB-KW"/>
</dbReference>
<comment type="subcellular location">
    <subcellularLocation>
        <location evidence="1">Cytoplasm</location>
    </subcellularLocation>
</comment>
<dbReference type="OrthoDB" id="206354at2759"/>
<evidence type="ECO:0000256" key="1">
    <source>
        <dbReference type="ARBA" id="ARBA00004496"/>
    </source>
</evidence>
<name>A0A1Y2FYG2_9BASI</name>
<accession>A0A1Y2FYG2</accession>
<dbReference type="Proteomes" id="UP000193467">
    <property type="component" value="Unassembled WGS sequence"/>
</dbReference>
<organism evidence="5 6">
    <name type="scientific">Leucosporidium creatinivorum</name>
    <dbReference type="NCBI Taxonomy" id="106004"/>
    <lineage>
        <taxon>Eukaryota</taxon>
        <taxon>Fungi</taxon>
        <taxon>Dikarya</taxon>
        <taxon>Basidiomycota</taxon>
        <taxon>Pucciniomycotina</taxon>
        <taxon>Microbotryomycetes</taxon>
        <taxon>Leucosporidiales</taxon>
        <taxon>Leucosporidium</taxon>
    </lineage>
</organism>
<evidence type="ECO:0000256" key="2">
    <source>
        <dbReference type="ARBA" id="ARBA00022490"/>
    </source>
</evidence>
<proteinExistence type="predicted"/>
<dbReference type="InParanoid" id="A0A1Y2FYG2"/>
<protein>
    <submittedName>
        <fullName evidence="5">Putative N6-adenine methyltransferase-domain-containing protein</fullName>
    </submittedName>
</protein>
<comment type="caution">
    <text evidence="5">The sequence shown here is derived from an EMBL/GenBank/DDBJ whole genome shotgun (WGS) entry which is preliminary data.</text>
</comment>
<dbReference type="AlphaFoldDB" id="A0A1Y2FYG2"/>
<gene>
    <name evidence="5" type="ORF">BCR35DRAFT_263664</name>
</gene>
<dbReference type="GO" id="GO:0016279">
    <property type="term" value="F:protein-lysine N-methyltransferase activity"/>
    <property type="evidence" value="ECO:0007669"/>
    <property type="project" value="InterPro"/>
</dbReference>
<dbReference type="InterPro" id="IPR041370">
    <property type="entry name" value="Mlase_EEF1AKMT1/ZCCHC4"/>
</dbReference>
<keyword evidence="2" id="KW-0963">Cytoplasm</keyword>
<reference evidence="5 6" key="1">
    <citation type="submission" date="2016-07" db="EMBL/GenBank/DDBJ databases">
        <title>Pervasive Adenine N6-methylation of Active Genes in Fungi.</title>
        <authorList>
            <consortium name="DOE Joint Genome Institute"/>
            <person name="Mondo S.J."/>
            <person name="Dannebaum R.O."/>
            <person name="Kuo R.C."/>
            <person name="Labutti K."/>
            <person name="Haridas S."/>
            <person name="Kuo A."/>
            <person name="Salamov A."/>
            <person name="Ahrendt S.R."/>
            <person name="Lipzen A."/>
            <person name="Sullivan W."/>
            <person name="Andreopoulos W.B."/>
            <person name="Clum A."/>
            <person name="Lindquist E."/>
            <person name="Daum C."/>
            <person name="Ramamoorthy G.K."/>
            <person name="Gryganskyi A."/>
            <person name="Culley D."/>
            <person name="Magnuson J.K."/>
            <person name="James T.Y."/>
            <person name="O'Malley M.A."/>
            <person name="Stajich J.E."/>
            <person name="Spatafora J.W."/>
            <person name="Visel A."/>
            <person name="Grigoriev I.V."/>
        </authorList>
    </citation>
    <scope>NUCLEOTIDE SEQUENCE [LARGE SCALE GENOMIC DNA]</scope>
    <source>
        <strain evidence="5 6">62-1032</strain>
    </source>
</reference>
<dbReference type="GO" id="GO:0005737">
    <property type="term" value="C:cytoplasm"/>
    <property type="evidence" value="ECO:0007669"/>
    <property type="project" value="UniProtKB-SubCell"/>
</dbReference>
<dbReference type="EMBL" id="MCGR01000011">
    <property type="protein sequence ID" value="ORY88238.1"/>
    <property type="molecule type" value="Genomic_DNA"/>
</dbReference>
<dbReference type="STRING" id="106004.A0A1Y2FYG2"/>
<keyword evidence="4 5" id="KW-0808">Transferase</keyword>
<evidence type="ECO:0000313" key="5">
    <source>
        <dbReference type="EMBL" id="ORY88238.1"/>
    </source>
</evidence>
<dbReference type="PANTHER" id="PTHR13200:SF0">
    <property type="entry name" value="EEF1A LYSINE METHYLTRANSFERASE 1"/>
    <property type="match status" value="1"/>
</dbReference>
<keyword evidence="3 5" id="KW-0489">Methyltransferase</keyword>
<dbReference type="PANTHER" id="PTHR13200">
    <property type="entry name" value="EEF1A LYSINE METHYLTRANSFERASE 1"/>
    <property type="match status" value="1"/>
</dbReference>